<feature type="signal peptide" evidence="1">
    <location>
        <begin position="1"/>
        <end position="24"/>
    </location>
</feature>
<dbReference type="RefSeq" id="XP_044657970.1">
    <property type="nucleotide sequence ID" value="XM_044802035.1"/>
</dbReference>
<dbReference type="EMBL" id="BOLY01000004">
    <property type="protein sequence ID" value="GIZ43483.1"/>
    <property type="molecule type" value="Genomic_DNA"/>
</dbReference>
<evidence type="ECO:0000313" key="3">
    <source>
        <dbReference type="EMBL" id="GIZ43483.1"/>
    </source>
</evidence>
<reference evidence="3 4" key="1">
    <citation type="submission" date="2021-01" db="EMBL/GenBank/DDBJ databases">
        <title>Cercospora kikuchii MAFF 305040 whole genome shotgun sequence.</title>
        <authorList>
            <person name="Kashiwa T."/>
            <person name="Suzuki T."/>
        </authorList>
    </citation>
    <scope>NUCLEOTIDE SEQUENCE [LARGE SCALE GENOMIC DNA]</scope>
    <source>
        <strain evidence="3 4">MAFF 305040</strain>
    </source>
</reference>
<feature type="domain" description="Secreted protein CSS2 C-terminal" evidence="2">
    <location>
        <begin position="64"/>
        <end position="189"/>
    </location>
</feature>
<organism evidence="3 4">
    <name type="scientific">Cercospora kikuchii</name>
    <dbReference type="NCBI Taxonomy" id="84275"/>
    <lineage>
        <taxon>Eukaryota</taxon>
        <taxon>Fungi</taxon>
        <taxon>Dikarya</taxon>
        <taxon>Ascomycota</taxon>
        <taxon>Pezizomycotina</taxon>
        <taxon>Dothideomycetes</taxon>
        <taxon>Dothideomycetidae</taxon>
        <taxon>Mycosphaerellales</taxon>
        <taxon>Mycosphaerellaceae</taxon>
        <taxon>Cercospora</taxon>
    </lineage>
</organism>
<dbReference type="OrthoDB" id="5059029at2759"/>
<feature type="chain" id="PRO_5040324791" description="Secreted protein CSS2 C-terminal domain-containing protein" evidence="1">
    <location>
        <begin position="25"/>
        <end position="211"/>
    </location>
</feature>
<evidence type="ECO:0000313" key="4">
    <source>
        <dbReference type="Proteomes" id="UP000825890"/>
    </source>
</evidence>
<dbReference type="InterPro" id="IPR046624">
    <property type="entry name" value="CSS2_C"/>
</dbReference>
<proteinExistence type="predicted"/>
<dbReference type="AlphaFoldDB" id="A0A9P3CSA5"/>
<sequence length="211" mass="22487">MSVPTAGSLLTMLLLLLSCSTVDSVPLESAPVVMYSGHPQPERWILYDLEQPFGPLSTSNSTELSVERRTAVTVCERIITVAAGCAVSINAIKDFSKWVAGVISDASKQRSCGTFSGSIGGISYRYQANGKNCDTTAEEKTIEGAILHHIKTTDGSKVCYTECLDLTHGGIWDGYLLIGPSASFDANQYCGPQLSRDSFKDCSSGGKNDAS</sequence>
<gene>
    <name evidence="3" type="ORF">CKM354_000670900</name>
</gene>
<evidence type="ECO:0000256" key="1">
    <source>
        <dbReference type="SAM" id="SignalP"/>
    </source>
</evidence>
<dbReference type="GeneID" id="68292284"/>
<protein>
    <recommendedName>
        <fullName evidence="2">Secreted protein CSS2 C-terminal domain-containing protein</fullName>
    </recommendedName>
</protein>
<accession>A0A9P3CSA5</accession>
<dbReference type="Proteomes" id="UP000825890">
    <property type="component" value="Unassembled WGS sequence"/>
</dbReference>
<evidence type="ECO:0000259" key="2">
    <source>
        <dbReference type="Pfam" id="PF20521"/>
    </source>
</evidence>
<keyword evidence="4" id="KW-1185">Reference proteome</keyword>
<comment type="caution">
    <text evidence="3">The sequence shown here is derived from an EMBL/GenBank/DDBJ whole genome shotgun (WGS) entry which is preliminary data.</text>
</comment>
<name>A0A9P3CSA5_9PEZI</name>
<dbReference type="Pfam" id="PF20521">
    <property type="entry name" value="DUF6736"/>
    <property type="match status" value="1"/>
</dbReference>
<keyword evidence="1" id="KW-0732">Signal</keyword>